<dbReference type="SMART" id="SM00645">
    <property type="entry name" value="Pept_C1"/>
    <property type="match status" value="1"/>
</dbReference>
<evidence type="ECO:0000256" key="2">
    <source>
        <dbReference type="ARBA" id="ARBA00023157"/>
    </source>
</evidence>
<organism evidence="4 5">
    <name type="scientific">Phyllotreta striolata</name>
    <name type="common">Striped flea beetle</name>
    <name type="synonym">Crioceris striolata</name>
    <dbReference type="NCBI Taxonomy" id="444603"/>
    <lineage>
        <taxon>Eukaryota</taxon>
        <taxon>Metazoa</taxon>
        <taxon>Ecdysozoa</taxon>
        <taxon>Arthropoda</taxon>
        <taxon>Hexapoda</taxon>
        <taxon>Insecta</taxon>
        <taxon>Pterygota</taxon>
        <taxon>Neoptera</taxon>
        <taxon>Endopterygota</taxon>
        <taxon>Coleoptera</taxon>
        <taxon>Polyphaga</taxon>
        <taxon>Cucujiformia</taxon>
        <taxon>Chrysomeloidea</taxon>
        <taxon>Chrysomelidae</taxon>
        <taxon>Galerucinae</taxon>
        <taxon>Alticini</taxon>
        <taxon>Phyllotreta</taxon>
    </lineage>
</organism>
<keyword evidence="5" id="KW-1185">Reference proteome</keyword>
<dbReference type="InterPro" id="IPR013128">
    <property type="entry name" value="Peptidase_C1A"/>
</dbReference>
<dbReference type="PANTHER" id="PTHR12411">
    <property type="entry name" value="CYSTEINE PROTEASE FAMILY C1-RELATED"/>
    <property type="match status" value="1"/>
</dbReference>
<dbReference type="Proteomes" id="UP001153712">
    <property type="component" value="Chromosome 2"/>
</dbReference>
<evidence type="ECO:0000259" key="3">
    <source>
        <dbReference type="SMART" id="SM00645"/>
    </source>
</evidence>
<dbReference type="Pfam" id="PF00112">
    <property type="entry name" value="Peptidase_C1"/>
    <property type="match status" value="1"/>
</dbReference>
<dbReference type="FunFam" id="3.90.70.10:FF:000332">
    <property type="entry name" value="Cathepsin L1"/>
    <property type="match status" value="1"/>
</dbReference>
<dbReference type="OrthoDB" id="10253408at2759"/>
<name>A0A9N9XP88_PHYSR</name>
<dbReference type="AlphaFoldDB" id="A0A9N9XP88"/>
<dbReference type="SUPFAM" id="SSF54001">
    <property type="entry name" value="Cysteine proteinases"/>
    <property type="match status" value="1"/>
</dbReference>
<dbReference type="InterPro" id="IPR039417">
    <property type="entry name" value="Peptidase_C1A_papain-like"/>
</dbReference>
<dbReference type="Gene3D" id="3.90.70.10">
    <property type="entry name" value="Cysteine proteinases"/>
    <property type="match status" value="1"/>
</dbReference>
<accession>A0A9N9XP88</accession>
<dbReference type="CDD" id="cd02248">
    <property type="entry name" value="Peptidase_C1A"/>
    <property type="match status" value="1"/>
</dbReference>
<sequence length="196" mass="21568">MHCGSCWSFSTTGTVEGANFRKTGKLVSLSEQNLVDCDKLDHGCLGGLPMNAYKYIEENGIMTEKDYPYVAANGVCKFNQSKVAVKITSFIRVAEGDEEDLKEKVALLGPVSIGIDSTWMFQLYKSGLFDDDLCQNNNDSLHHGVLVVGYGSENGKDYWIVKNSYGIEWGMDGYILMSRNKNNQCGVATFGTVATI</sequence>
<gene>
    <name evidence="4" type="ORF">PHYEVI_LOCUS5494</name>
</gene>
<comment type="similarity">
    <text evidence="1">Belongs to the peptidase C1 family.</text>
</comment>
<dbReference type="EMBL" id="OU900095">
    <property type="protein sequence ID" value="CAG9859118.1"/>
    <property type="molecule type" value="Genomic_DNA"/>
</dbReference>
<dbReference type="InterPro" id="IPR025660">
    <property type="entry name" value="Pept_his_AS"/>
</dbReference>
<dbReference type="GO" id="GO:0006508">
    <property type="term" value="P:proteolysis"/>
    <property type="evidence" value="ECO:0007669"/>
    <property type="project" value="InterPro"/>
</dbReference>
<feature type="domain" description="Peptidase C1A papain C-terminal" evidence="3">
    <location>
        <begin position="1"/>
        <end position="195"/>
    </location>
</feature>
<dbReference type="InterPro" id="IPR000668">
    <property type="entry name" value="Peptidase_C1A_C"/>
</dbReference>
<reference evidence="4" key="1">
    <citation type="submission" date="2022-01" db="EMBL/GenBank/DDBJ databases">
        <authorList>
            <person name="King R."/>
        </authorList>
    </citation>
    <scope>NUCLEOTIDE SEQUENCE</scope>
</reference>
<evidence type="ECO:0000313" key="5">
    <source>
        <dbReference type="Proteomes" id="UP001153712"/>
    </source>
</evidence>
<dbReference type="InterPro" id="IPR038765">
    <property type="entry name" value="Papain-like_cys_pep_sf"/>
</dbReference>
<keyword evidence="2" id="KW-1015">Disulfide bond</keyword>
<protein>
    <recommendedName>
        <fullName evidence="3">Peptidase C1A papain C-terminal domain-containing protein</fullName>
    </recommendedName>
</protein>
<dbReference type="GO" id="GO:0008234">
    <property type="term" value="F:cysteine-type peptidase activity"/>
    <property type="evidence" value="ECO:0007669"/>
    <property type="project" value="InterPro"/>
</dbReference>
<proteinExistence type="inferred from homology"/>
<evidence type="ECO:0000256" key="1">
    <source>
        <dbReference type="ARBA" id="ARBA00008455"/>
    </source>
</evidence>
<evidence type="ECO:0000313" key="4">
    <source>
        <dbReference type="EMBL" id="CAG9859118.1"/>
    </source>
</evidence>
<dbReference type="PROSITE" id="PS00639">
    <property type="entry name" value="THIOL_PROTEASE_HIS"/>
    <property type="match status" value="1"/>
</dbReference>